<evidence type="ECO:0000259" key="1">
    <source>
        <dbReference type="Pfam" id="PF14111"/>
    </source>
</evidence>
<dbReference type="PANTHER" id="PTHR31286">
    <property type="entry name" value="GLYCINE-RICH CELL WALL STRUCTURAL PROTEIN 1.8-LIKE"/>
    <property type="match status" value="1"/>
</dbReference>
<gene>
    <name evidence="3" type="ORF">CASFOL_031895</name>
</gene>
<accession>A0ABD3C1A8</accession>
<feature type="domain" description="Zinc knuckle CX2CX4HX4C" evidence="2">
    <location>
        <begin position="178"/>
        <end position="223"/>
    </location>
</feature>
<dbReference type="Pfam" id="PF14111">
    <property type="entry name" value="DUF4283"/>
    <property type="match status" value="1"/>
</dbReference>
<evidence type="ECO:0008006" key="5">
    <source>
        <dbReference type="Google" id="ProtNLM"/>
    </source>
</evidence>
<dbReference type="EMBL" id="JAVIJP010000054">
    <property type="protein sequence ID" value="KAL3623079.1"/>
    <property type="molecule type" value="Genomic_DNA"/>
</dbReference>
<reference evidence="4" key="1">
    <citation type="journal article" date="2024" name="IScience">
        <title>Strigolactones Initiate the Formation of Haustorium-like Structures in Castilleja.</title>
        <authorList>
            <person name="Buerger M."/>
            <person name="Peterson D."/>
            <person name="Chory J."/>
        </authorList>
    </citation>
    <scope>NUCLEOTIDE SEQUENCE [LARGE SCALE GENOMIC DNA]</scope>
</reference>
<dbReference type="Pfam" id="PF14392">
    <property type="entry name" value="zf-CCHC_4"/>
    <property type="match status" value="1"/>
</dbReference>
<dbReference type="PANTHER" id="PTHR31286:SF178">
    <property type="entry name" value="DUF4283 DOMAIN-CONTAINING PROTEIN"/>
    <property type="match status" value="1"/>
</dbReference>
<organism evidence="3 4">
    <name type="scientific">Castilleja foliolosa</name>
    <dbReference type="NCBI Taxonomy" id="1961234"/>
    <lineage>
        <taxon>Eukaryota</taxon>
        <taxon>Viridiplantae</taxon>
        <taxon>Streptophyta</taxon>
        <taxon>Embryophyta</taxon>
        <taxon>Tracheophyta</taxon>
        <taxon>Spermatophyta</taxon>
        <taxon>Magnoliopsida</taxon>
        <taxon>eudicotyledons</taxon>
        <taxon>Gunneridae</taxon>
        <taxon>Pentapetalae</taxon>
        <taxon>asterids</taxon>
        <taxon>lamiids</taxon>
        <taxon>Lamiales</taxon>
        <taxon>Orobanchaceae</taxon>
        <taxon>Pedicularideae</taxon>
        <taxon>Castillejinae</taxon>
        <taxon>Castilleja</taxon>
    </lineage>
</organism>
<name>A0ABD3C1A8_9LAMI</name>
<dbReference type="InterPro" id="IPR025836">
    <property type="entry name" value="Zn_knuckle_CX2CX4HX4C"/>
</dbReference>
<dbReference type="Proteomes" id="UP001632038">
    <property type="component" value="Unassembled WGS sequence"/>
</dbReference>
<sequence length="263" mass="29948">MEPIYTTPSATPACIDSLNLNIINLQKSPPKTLQTENENEITIIAKILAPKPLNLNAFKTTMLKSWNITGKVATNQLGDNKMAFIFAEKRDMEKVLNNTWTFRDHETVIAWWPPDKALAEVDLDTARFWVHIYGIPVSYINVPNVEKLANEIGTFVKTDLHSPAQKWKNSVKIKIDLNINKPLISFLDFTCSGGKKLLLEIRYECLMDFCHTCGRIGHKGLYCSWQGKEDDDGNREGIFGPWMKFEAPHIKNPKFVDVLLLNN</sequence>
<proteinExistence type="predicted"/>
<dbReference type="InterPro" id="IPR040256">
    <property type="entry name" value="At4g02000-like"/>
</dbReference>
<comment type="caution">
    <text evidence="3">The sequence shown here is derived from an EMBL/GenBank/DDBJ whole genome shotgun (WGS) entry which is preliminary data.</text>
</comment>
<evidence type="ECO:0000313" key="4">
    <source>
        <dbReference type="Proteomes" id="UP001632038"/>
    </source>
</evidence>
<keyword evidence="4" id="KW-1185">Reference proteome</keyword>
<evidence type="ECO:0000259" key="2">
    <source>
        <dbReference type="Pfam" id="PF14392"/>
    </source>
</evidence>
<feature type="domain" description="DUF4283" evidence="1">
    <location>
        <begin position="37"/>
        <end position="118"/>
    </location>
</feature>
<protein>
    <recommendedName>
        <fullName evidence="5">DUF4283 domain-containing protein</fullName>
    </recommendedName>
</protein>
<dbReference type="InterPro" id="IPR025558">
    <property type="entry name" value="DUF4283"/>
</dbReference>
<evidence type="ECO:0000313" key="3">
    <source>
        <dbReference type="EMBL" id="KAL3623079.1"/>
    </source>
</evidence>
<dbReference type="AlphaFoldDB" id="A0ABD3C1A8"/>